<proteinExistence type="predicted"/>
<comment type="caution">
    <text evidence="1">The sequence shown here is derived from an EMBL/GenBank/DDBJ whole genome shotgun (WGS) entry which is preliminary data.</text>
</comment>
<reference evidence="1" key="1">
    <citation type="submission" date="2020-11" db="EMBL/GenBank/DDBJ databases">
        <authorList>
            <consortium name="DOE Joint Genome Institute"/>
            <person name="Ahrendt S."/>
            <person name="Riley R."/>
            <person name="Andreopoulos W."/>
            <person name="LaButti K."/>
            <person name="Pangilinan J."/>
            <person name="Ruiz-duenas F.J."/>
            <person name="Barrasa J.M."/>
            <person name="Sanchez-Garcia M."/>
            <person name="Camarero S."/>
            <person name="Miyauchi S."/>
            <person name="Serrano A."/>
            <person name="Linde D."/>
            <person name="Babiker R."/>
            <person name="Drula E."/>
            <person name="Ayuso-Fernandez I."/>
            <person name="Pacheco R."/>
            <person name="Padilla G."/>
            <person name="Ferreira P."/>
            <person name="Barriuso J."/>
            <person name="Kellner H."/>
            <person name="Castanera R."/>
            <person name="Alfaro M."/>
            <person name="Ramirez L."/>
            <person name="Pisabarro A.G."/>
            <person name="Kuo A."/>
            <person name="Tritt A."/>
            <person name="Lipzen A."/>
            <person name="He G."/>
            <person name="Yan M."/>
            <person name="Ng V."/>
            <person name="Cullen D."/>
            <person name="Martin F."/>
            <person name="Rosso M.-N."/>
            <person name="Henrissat B."/>
            <person name="Hibbett D."/>
            <person name="Martinez A.T."/>
            <person name="Grigoriev I.V."/>
        </authorList>
    </citation>
    <scope>NUCLEOTIDE SEQUENCE</scope>
    <source>
        <strain evidence="1">AH 44721</strain>
    </source>
</reference>
<evidence type="ECO:0000313" key="1">
    <source>
        <dbReference type="EMBL" id="KAF8879536.1"/>
    </source>
</evidence>
<dbReference type="EMBL" id="JADNYJ010000148">
    <property type="protein sequence ID" value="KAF8879536.1"/>
    <property type="molecule type" value="Genomic_DNA"/>
</dbReference>
<accession>A0A9P5NE66</accession>
<dbReference type="Proteomes" id="UP000724874">
    <property type="component" value="Unassembled WGS sequence"/>
</dbReference>
<sequence length="158" mass="18261">MWMVLFHLSSYSCIPHPGTFASAHSSLLSTRSRSDDTSFSVRYCLRKSFSVVFCSKLHSIPLSSLPRSLSEVLLLRTEPLSRWILNFESGFGDMEVYSLGLKEHQHVLHLPHFKGSSGLFMVVHWTFSIGLRFDMLYVMKILSSRRLWMRTLCGIWWG</sequence>
<protein>
    <submittedName>
        <fullName evidence="1">Uncharacterized protein</fullName>
    </submittedName>
</protein>
<evidence type="ECO:0000313" key="2">
    <source>
        <dbReference type="Proteomes" id="UP000724874"/>
    </source>
</evidence>
<name>A0A9P5NE66_GYMJU</name>
<gene>
    <name evidence="1" type="ORF">CPB84DRAFT_1965953</name>
</gene>
<dbReference type="AlphaFoldDB" id="A0A9P5NE66"/>
<organism evidence="1 2">
    <name type="scientific">Gymnopilus junonius</name>
    <name type="common">Spectacular rustgill mushroom</name>
    <name type="synonym">Gymnopilus spectabilis subsp. junonius</name>
    <dbReference type="NCBI Taxonomy" id="109634"/>
    <lineage>
        <taxon>Eukaryota</taxon>
        <taxon>Fungi</taxon>
        <taxon>Dikarya</taxon>
        <taxon>Basidiomycota</taxon>
        <taxon>Agaricomycotina</taxon>
        <taxon>Agaricomycetes</taxon>
        <taxon>Agaricomycetidae</taxon>
        <taxon>Agaricales</taxon>
        <taxon>Agaricineae</taxon>
        <taxon>Hymenogastraceae</taxon>
        <taxon>Gymnopilus</taxon>
    </lineage>
</organism>
<keyword evidence="2" id="KW-1185">Reference proteome</keyword>